<comment type="similarity">
    <text evidence="12">Belongs to the Dus family. DusB subfamily.</text>
</comment>
<name>A0A658K6T6_PSEA0</name>
<dbReference type="PROSITE" id="PS01136">
    <property type="entry name" value="UPF0034"/>
    <property type="match status" value="1"/>
</dbReference>
<evidence type="ECO:0000256" key="15">
    <source>
        <dbReference type="PIRSR" id="PIRSR006621-2"/>
    </source>
</evidence>
<keyword evidence="5 12" id="KW-0288">FMN</keyword>
<dbReference type="InterPro" id="IPR035587">
    <property type="entry name" value="DUS-like_FMN-bd"/>
</dbReference>
<evidence type="ECO:0000256" key="8">
    <source>
        <dbReference type="ARBA" id="ARBA00022884"/>
    </source>
</evidence>
<dbReference type="Pfam" id="PF01207">
    <property type="entry name" value="Dus"/>
    <property type="match status" value="1"/>
</dbReference>
<evidence type="ECO:0000256" key="3">
    <source>
        <dbReference type="ARBA" id="ARBA00022555"/>
    </source>
</evidence>
<dbReference type="InterPro" id="IPR001269">
    <property type="entry name" value="DUS_fam"/>
</dbReference>
<dbReference type="PIRSF" id="PIRSF006621">
    <property type="entry name" value="Dus"/>
    <property type="match status" value="1"/>
</dbReference>
<keyword evidence="7 12" id="KW-0521">NADP</keyword>
<dbReference type="GO" id="GO:0017150">
    <property type="term" value="F:tRNA dihydrouridine synthase activity"/>
    <property type="evidence" value="ECO:0007669"/>
    <property type="project" value="UniProtKB-UniRule"/>
</dbReference>
<proteinExistence type="inferred from homology"/>
<comment type="function">
    <text evidence="2 12 13">Catalyzes the synthesis of 5,6-dihydrouridine (D), a modified base found in the D-loop of most tRNAs, via the reduction of the C5-C6 double bond in target uridines.</text>
</comment>
<reference evidence="17 18" key="1">
    <citation type="submission" date="2018-08" db="EMBL/GenBank/DDBJ databases">
        <title>Recombination of ecologically and evolutionarily significant loci maintains genetic cohesion in the Pseudomonas syringae species complex.</title>
        <authorList>
            <person name="Dillon M."/>
            <person name="Thakur S."/>
            <person name="Almeida R.N.D."/>
            <person name="Weir B.S."/>
            <person name="Guttman D.S."/>
        </authorList>
    </citation>
    <scope>NUCLEOTIDE SEQUENCE [LARGE SCALE GENOMIC DNA]</scope>
    <source>
        <strain evidence="17 18">ICMP 7847</strain>
    </source>
</reference>
<dbReference type="EC" id="1.3.1.-" evidence="12"/>
<protein>
    <recommendedName>
        <fullName evidence="12">tRNA-dihydrouridine synthase B</fullName>
        <ecNumber evidence="12">1.3.1.-</ecNumber>
    </recommendedName>
</protein>
<comment type="catalytic activity">
    <reaction evidence="10 12">
        <text>a 5,6-dihydrouridine in tRNA + NADP(+) = a uridine in tRNA + NADPH + H(+)</text>
        <dbReference type="Rhea" id="RHEA:23624"/>
        <dbReference type="Rhea" id="RHEA-COMP:13339"/>
        <dbReference type="Rhea" id="RHEA-COMP:13887"/>
        <dbReference type="ChEBI" id="CHEBI:15378"/>
        <dbReference type="ChEBI" id="CHEBI:57783"/>
        <dbReference type="ChEBI" id="CHEBI:58349"/>
        <dbReference type="ChEBI" id="CHEBI:65315"/>
        <dbReference type="ChEBI" id="CHEBI:74443"/>
    </reaction>
</comment>
<comment type="similarity">
    <text evidence="13">Belongs to the dus family.</text>
</comment>
<dbReference type="EMBL" id="RBSP01000686">
    <property type="protein sequence ID" value="RMS44272.1"/>
    <property type="molecule type" value="Genomic_DNA"/>
</dbReference>
<feature type="active site" description="Proton donor" evidence="12 14">
    <location>
        <position position="137"/>
    </location>
</feature>
<dbReference type="CDD" id="cd02801">
    <property type="entry name" value="DUS_like_FMN"/>
    <property type="match status" value="1"/>
</dbReference>
<dbReference type="InterPro" id="IPR032887">
    <property type="entry name" value="DusB"/>
</dbReference>
<evidence type="ECO:0000256" key="13">
    <source>
        <dbReference type="PIRNR" id="PIRNR006621"/>
    </source>
</evidence>
<feature type="binding site" evidence="15">
    <location>
        <position position="206"/>
    </location>
    <ligand>
        <name>FMN</name>
        <dbReference type="ChEBI" id="CHEBI:58210"/>
    </ligand>
</feature>
<feature type="domain" description="DUS-like FMN-binding" evidence="16">
    <location>
        <begin position="51"/>
        <end position="353"/>
    </location>
</feature>
<comment type="catalytic activity">
    <reaction evidence="11 12">
        <text>a 5,6-dihydrouridine in tRNA + NAD(+) = a uridine in tRNA + NADH + H(+)</text>
        <dbReference type="Rhea" id="RHEA:54452"/>
        <dbReference type="Rhea" id="RHEA-COMP:13339"/>
        <dbReference type="Rhea" id="RHEA-COMP:13887"/>
        <dbReference type="ChEBI" id="CHEBI:15378"/>
        <dbReference type="ChEBI" id="CHEBI:57540"/>
        <dbReference type="ChEBI" id="CHEBI:57945"/>
        <dbReference type="ChEBI" id="CHEBI:65315"/>
        <dbReference type="ChEBI" id="CHEBI:74443"/>
    </reaction>
</comment>
<evidence type="ECO:0000259" key="16">
    <source>
        <dbReference type="Pfam" id="PF01207"/>
    </source>
</evidence>
<comment type="cofactor">
    <cofactor evidence="1 12 13 15">
        <name>FMN</name>
        <dbReference type="ChEBI" id="CHEBI:58210"/>
    </cofactor>
</comment>
<feature type="binding site" evidence="12 15">
    <location>
        <begin position="53"/>
        <end position="55"/>
    </location>
    <ligand>
        <name>FMN</name>
        <dbReference type="ChEBI" id="CHEBI:58210"/>
    </ligand>
</feature>
<evidence type="ECO:0000256" key="9">
    <source>
        <dbReference type="ARBA" id="ARBA00023002"/>
    </source>
</evidence>
<keyword evidence="15" id="KW-0547">Nucleotide-binding</keyword>
<dbReference type="GO" id="GO:0010181">
    <property type="term" value="F:FMN binding"/>
    <property type="evidence" value="ECO:0007669"/>
    <property type="project" value="UniProtKB-UniRule"/>
</dbReference>
<evidence type="ECO:0000256" key="7">
    <source>
        <dbReference type="ARBA" id="ARBA00022857"/>
    </source>
</evidence>
<evidence type="ECO:0000256" key="2">
    <source>
        <dbReference type="ARBA" id="ARBA00002790"/>
    </source>
</evidence>
<keyword evidence="3 12" id="KW-0820">tRNA-binding</keyword>
<keyword evidence="4 12" id="KW-0285">Flavoprotein</keyword>
<organism evidence="17 18">
    <name type="scientific">Pseudomonas amygdali pv. photiniae</name>
    <dbReference type="NCBI Taxonomy" id="251724"/>
    <lineage>
        <taxon>Bacteria</taxon>
        <taxon>Pseudomonadati</taxon>
        <taxon>Pseudomonadota</taxon>
        <taxon>Gammaproteobacteria</taxon>
        <taxon>Pseudomonadales</taxon>
        <taxon>Pseudomonadaceae</taxon>
        <taxon>Pseudomonas</taxon>
        <taxon>Pseudomonas amygdali</taxon>
    </lineage>
</organism>
<dbReference type="PANTHER" id="PTHR45846">
    <property type="entry name" value="TRNA-DIHYDROURIDINE(47) SYNTHASE [NAD(P)(+)]-LIKE"/>
    <property type="match status" value="1"/>
</dbReference>
<evidence type="ECO:0000256" key="12">
    <source>
        <dbReference type="HAMAP-Rule" id="MF_02042"/>
    </source>
</evidence>
<keyword evidence="8 12" id="KW-0694">RNA-binding</keyword>
<feature type="binding site" evidence="12 15">
    <location>
        <begin position="261"/>
        <end position="262"/>
    </location>
    <ligand>
        <name>FMN</name>
        <dbReference type="ChEBI" id="CHEBI:58210"/>
    </ligand>
</feature>
<evidence type="ECO:0000256" key="10">
    <source>
        <dbReference type="ARBA" id="ARBA00048205"/>
    </source>
</evidence>
<evidence type="ECO:0000256" key="6">
    <source>
        <dbReference type="ARBA" id="ARBA00022694"/>
    </source>
</evidence>
<evidence type="ECO:0000256" key="1">
    <source>
        <dbReference type="ARBA" id="ARBA00001917"/>
    </source>
</evidence>
<feature type="binding site" evidence="12 15">
    <location>
        <position position="176"/>
    </location>
    <ligand>
        <name>FMN</name>
        <dbReference type="ChEBI" id="CHEBI:58210"/>
    </ligand>
</feature>
<dbReference type="InterPro" id="IPR018517">
    <property type="entry name" value="tRNA_hU_synthase_CS"/>
</dbReference>
<dbReference type="NCBIfam" id="TIGR00737">
    <property type="entry name" value="nifR3_yhdG"/>
    <property type="match status" value="1"/>
</dbReference>
<keyword evidence="6 12" id="KW-0819">tRNA processing</keyword>
<dbReference type="InterPro" id="IPR013785">
    <property type="entry name" value="Aldolase_TIM"/>
</dbReference>
<gene>
    <name evidence="12" type="primary">dusB</name>
    <name evidence="17" type="ORF">ALP66_01144</name>
</gene>
<dbReference type="HAMAP" id="MF_02042">
    <property type="entry name" value="DusB_subfam"/>
    <property type="match status" value="1"/>
</dbReference>
<dbReference type="SUPFAM" id="SSF51395">
    <property type="entry name" value="FMN-linked oxidoreductases"/>
    <property type="match status" value="1"/>
</dbReference>
<feature type="binding site" evidence="12">
    <location>
        <begin position="237"/>
        <end position="239"/>
    </location>
    <ligand>
        <name>FMN</name>
        <dbReference type="ChEBI" id="CHEBI:58210"/>
    </ligand>
</feature>
<sequence>MAQGKRLAGRAVADRVKRFFTRPADDLASTTGKAMSAVRIGPYTVQNGLVLAPMAGVTDQPFRQLCRQLGAGLVVSEMVTSDMSLWNSRKSRLRMIHEGDPEPRSVQIAGGDPQMLADAARANVELGAQIIDINMGCPAKKVCNKAAGSALLKDEQLVNDILQAVVAAVDVPVTLKIRTGWDRDNRNGLTVAKIAEQAGIQALAVHGRTRADLYTGEAEYDTIAMIKQAVSIPVFANGDIDSPEKARRVLQATGADGLLIGRAAQGRPWIFREIEHFLRTGEKLPAPQSSEVERILLEHLAALHVFYGDVMGVRIARKHVSWYLATLPGAREFRAHFNRLEDTEAQCANVREFFSQGCKGPDNENDKEVAA</sequence>
<dbReference type="PANTHER" id="PTHR45846:SF1">
    <property type="entry name" value="TRNA-DIHYDROURIDINE(47) SYNTHASE [NAD(P)(+)]-LIKE"/>
    <property type="match status" value="1"/>
</dbReference>
<evidence type="ECO:0000313" key="18">
    <source>
        <dbReference type="Proteomes" id="UP000270873"/>
    </source>
</evidence>
<keyword evidence="9 12" id="KW-0560">Oxidoreductase</keyword>
<dbReference type="GO" id="GO:0050660">
    <property type="term" value="F:flavin adenine dinucleotide binding"/>
    <property type="evidence" value="ECO:0007669"/>
    <property type="project" value="InterPro"/>
</dbReference>
<evidence type="ECO:0000256" key="11">
    <source>
        <dbReference type="ARBA" id="ARBA00048802"/>
    </source>
</evidence>
<evidence type="ECO:0000256" key="5">
    <source>
        <dbReference type="ARBA" id="ARBA00022643"/>
    </source>
</evidence>
<accession>A0A658K6T6</accession>
<dbReference type="InterPro" id="IPR024036">
    <property type="entry name" value="tRNA-dHydroUridine_Synthase_C"/>
</dbReference>
<dbReference type="Gene3D" id="1.10.1200.80">
    <property type="entry name" value="Putative flavin oxidoreducatase, domain 2"/>
    <property type="match status" value="1"/>
</dbReference>
<dbReference type="Proteomes" id="UP000270873">
    <property type="component" value="Unassembled WGS sequence"/>
</dbReference>
<dbReference type="InterPro" id="IPR004652">
    <property type="entry name" value="DusB-like"/>
</dbReference>
<feature type="binding site" evidence="12 15">
    <location>
        <position position="107"/>
    </location>
    <ligand>
        <name>FMN</name>
        <dbReference type="ChEBI" id="CHEBI:58210"/>
    </ligand>
</feature>
<dbReference type="AlphaFoldDB" id="A0A658K6T6"/>
<evidence type="ECO:0000313" key="17">
    <source>
        <dbReference type="EMBL" id="RMS44272.1"/>
    </source>
</evidence>
<dbReference type="Gene3D" id="3.20.20.70">
    <property type="entry name" value="Aldolase class I"/>
    <property type="match status" value="1"/>
</dbReference>
<evidence type="ECO:0000256" key="4">
    <source>
        <dbReference type="ARBA" id="ARBA00022630"/>
    </source>
</evidence>
<comment type="caution">
    <text evidence="17">The sequence shown here is derived from an EMBL/GenBank/DDBJ whole genome shotgun (WGS) entry which is preliminary data.</text>
</comment>
<dbReference type="GO" id="GO:0000049">
    <property type="term" value="F:tRNA binding"/>
    <property type="evidence" value="ECO:0007669"/>
    <property type="project" value="UniProtKB-UniRule"/>
</dbReference>
<evidence type="ECO:0000256" key="14">
    <source>
        <dbReference type="PIRSR" id="PIRSR006621-1"/>
    </source>
</evidence>